<gene>
    <name evidence="12" type="primary">SHO1_4</name>
    <name evidence="12" type="ORF">Hypma_004299</name>
</gene>
<keyword evidence="6" id="KW-1133">Transmembrane helix</keyword>
<dbReference type="InterPro" id="IPR001452">
    <property type="entry name" value="SH3_domain"/>
</dbReference>
<evidence type="ECO:0000256" key="10">
    <source>
        <dbReference type="SAM" id="MobiDB-lite"/>
    </source>
</evidence>
<evidence type="ECO:0000256" key="4">
    <source>
        <dbReference type="ARBA" id="ARBA00022475"/>
    </source>
</evidence>
<dbReference type="PANTHER" id="PTHR15735:SF20">
    <property type="entry name" value="HIGH OSMOLARITY SIGNALING PROTEIN SHO1"/>
    <property type="match status" value="1"/>
</dbReference>
<dbReference type="GO" id="GO:0030833">
    <property type="term" value="P:regulation of actin filament polymerization"/>
    <property type="evidence" value="ECO:0007669"/>
    <property type="project" value="TreeGrafter"/>
</dbReference>
<dbReference type="SMART" id="SM00326">
    <property type="entry name" value="SH3"/>
    <property type="match status" value="3"/>
</dbReference>
<accession>A0A369JY50</accession>
<keyword evidence="13" id="KW-1185">Reference proteome</keyword>
<dbReference type="Proteomes" id="UP000076154">
    <property type="component" value="Unassembled WGS sequence"/>
</dbReference>
<evidence type="ECO:0000256" key="6">
    <source>
        <dbReference type="ARBA" id="ARBA00022989"/>
    </source>
</evidence>
<proteinExistence type="inferred from homology"/>
<evidence type="ECO:0000256" key="8">
    <source>
        <dbReference type="ARBA" id="ARBA00023136"/>
    </source>
</evidence>
<evidence type="ECO:0000259" key="11">
    <source>
        <dbReference type="PROSITE" id="PS50002"/>
    </source>
</evidence>
<comment type="subcellular location">
    <subcellularLocation>
        <location evidence="1">Cell membrane</location>
        <topology evidence="1">Multi-pass membrane protein</topology>
    </subcellularLocation>
</comment>
<name>A0A369JY50_HYPMA</name>
<keyword evidence="7" id="KW-0346">Stress response</keyword>
<organism evidence="12 13">
    <name type="scientific">Hypsizygus marmoreus</name>
    <name type="common">White beech mushroom</name>
    <name type="synonym">Agaricus marmoreus</name>
    <dbReference type="NCBI Taxonomy" id="39966"/>
    <lineage>
        <taxon>Eukaryota</taxon>
        <taxon>Fungi</taxon>
        <taxon>Dikarya</taxon>
        <taxon>Basidiomycota</taxon>
        <taxon>Agaricomycotina</taxon>
        <taxon>Agaricomycetes</taxon>
        <taxon>Agaricomycetidae</taxon>
        <taxon>Agaricales</taxon>
        <taxon>Tricholomatineae</taxon>
        <taxon>Lyophyllaceae</taxon>
        <taxon>Hypsizygus</taxon>
    </lineage>
</organism>
<feature type="domain" description="SH3" evidence="11">
    <location>
        <begin position="407"/>
        <end position="468"/>
    </location>
</feature>
<evidence type="ECO:0000256" key="3">
    <source>
        <dbReference type="ARBA" id="ARBA00022443"/>
    </source>
</evidence>
<dbReference type="STRING" id="39966.A0A369JY50"/>
<dbReference type="Pfam" id="PF00018">
    <property type="entry name" value="SH3_1"/>
    <property type="match status" value="2"/>
</dbReference>
<evidence type="ECO:0000313" key="13">
    <source>
        <dbReference type="Proteomes" id="UP000076154"/>
    </source>
</evidence>
<dbReference type="InterPro" id="IPR035522">
    <property type="entry name" value="Sho1_SH3"/>
</dbReference>
<dbReference type="GO" id="GO:0005886">
    <property type="term" value="C:plasma membrane"/>
    <property type="evidence" value="ECO:0007669"/>
    <property type="project" value="UniProtKB-SubCell"/>
</dbReference>
<evidence type="ECO:0000256" key="2">
    <source>
        <dbReference type="ARBA" id="ARBA00009739"/>
    </source>
</evidence>
<keyword evidence="4" id="KW-1003">Cell membrane</keyword>
<evidence type="ECO:0000256" key="9">
    <source>
        <dbReference type="PROSITE-ProRule" id="PRU00192"/>
    </source>
</evidence>
<keyword evidence="5" id="KW-0812">Transmembrane</keyword>
<feature type="domain" description="SH3" evidence="11">
    <location>
        <begin position="469"/>
        <end position="530"/>
    </location>
</feature>
<feature type="region of interest" description="Disordered" evidence="10">
    <location>
        <begin position="531"/>
        <end position="550"/>
    </location>
</feature>
<reference evidence="12" key="1">
    <citation type="submission" date="2018-04" db="EMBL/GenBank/DDBJ databases">
        <title>Whole genome sequencing of Hypsizygus marmoreus.</title>
        <authorList>
            <person name="Choi I.-G."/>
            <person name="Min B."/>
            <person name="Kim J.-G."/>
            <person name="Kim S."/>
            <person name="Oh Y.-L."/>
            <person name="Kong W.-S."/>
            <person name="Park H."/>
            <person name="Jeong J."/>
            <person name="Song E.-S."/>
        </authorList>
    </citation>
    <scope>NUCLEOTIDE SEQUENCE [LARGE SCALE GENOMIC DNA]</scope>
    <source>
        <strain evidence="12">51987-8</strain>
    </source>
</reference>
<sequence>MNSSSTALVRLQRTGLQVTHVSSRGPGRLLNNAYLAGGKFIANKVNAVAHQSGHGPDAVTMLIEKYFEQQGPKLDIIHALRKSVSPELEKLCIKLTKYALPTETTATQIKAFKSITTLTTRFPGIRSVFLCCPKLVKTGTSTSSIIRLWKGHKESTGGLEWKYLLELAASCICDEDRIGMVLESSPVEHLGRTLIMSGRYSVIEQLIVISESSDTYSSTIAIRYLGTILELPTFWFKENYKAHQYVAKNLIKRAGKLIRDLDLDSFPQSSDEAYARDFHVDIKGIDVFTSNLIEGVKNWDRQHDFFSLEHPWLPDFKDVVVSLRKFGAQILLSKAYHAASYDWVLFQPVEYSDAVVEASAVGSKPPAKAEDTISIHEPVVPPSHHLLEQAIREVSSNEMPSIPGSSGSLLEVKALYTYTANPEDPNELTFDKDELLTITDTSNRWWFARKADGSEGFVPSNYFPSILDQHAIMAKALETYIPPESADGHISFNKGDILELKTRSEKVWEVRTSDGTSGVAPWQYFNLLDADHTGNDDSDTSPSTANPVDVSEEVTKAQALYPYKASPQDSTELAFLKDEILTIISSDGRWWIAENAEGVGGIVPSNYLMPLHSRVRP</sequence>
<dbReference type="AlphaFoldDB" id="A0A369JY50"/>
<dbReference type="PROSITE" id="PS50002">
    <property type="entry name" value="SH3"/>
    <property type="match status" value="3"/>
</dbReference>
<evidence type="ECO:0000256" key="5">
    <source>
        <dbReference type="ARBA" id="ARBA00022692"/>
    </source>
</evidence>
<dbReference type="EMBL" id="LUEZ02000017">
    <property type="protein sequence ID" value="RDB27271.1"/>
    <property type="molecule type" value="Genomic_DNA"/>
</dbReference>
<protein>
    <submittedName>
        <fullName evidence="12">High osmolarity signaling protein SHO1</fullName>
    </submittedName>
</protein>
<dbReference type="PRINTS" id="PR00452">
    <property type="entry name" value="SH3DOMAIN"/>
</dbReference>
<dbReference type="PANTHER" id="PTHR15735">
    <property type="entry name" value="FCH AND DOUBLE SH3 DOMAINS PROTEIN"/>
    <property type="match status" value="1"/>
</dbReference>
<dbReference type="Gene3D" id="2.30.30.40">
    <property type="entry name" value="SH3 Domains"/>
    <property type="match status" value="3"/>
</dbReference>
<dbReference type="OrthoDB" id="3066495at2759"/>
<evidence type="ECO:0000256" key="7">
    <source>
        <dbReference type="ARBA" id="ARBA00023016"/>
    </source>
</evidence>
<keyword evidence="8" id="KW-0472">Membrane</keyword>
<dbReference type="InterPro" id="IPR036028">
    <property type="entry name" value="SH3-like_dom_sf"/>
</dbReference>
<dbReference type="CDD" id="cd11855">
    <property type="entry name" value="SH3_Sho1p"/>
    <property type="match status" value="1"/>
</dbReference>
<comment type="caution">
    <text evidence="12">The sequence shown here is derived from an EMBL/GenBank/DDBJ whole genome shotgun (WGS) entry which is preliminary data.</text>
</comment>
<comment type="similarity">
    <text evidence="2">Belongs to the SHO1 family.</text>
</comment>
<feature type="domain" description="SH3" evidence="11">
    <location>
        <begin position="552"/>
        <end position="613"/>
    </location>
</feature>
<evidence type="ECO:0000313" key="12">
    <source>
        <dbReference type="EMBL" id="RDB27271.1"/>
    </source>
</evidence>
<dbReference type="SUPFAM" id="SSF50044">
    <property type="entry name" value="SH3-domain"/>
    <property type="match status" value="3"/>
</dbReference>
<dbReference type="InParanoid" id="A0A369JY50"/>
<evidence type="ECO:0000256" key="1">
    <source>
        <dbReference type="ARBA" id="ARBA00004651"/>
    </source>
</evidence>
<keyword evidence="3 9" id="KW-0728">SH3 domain</keyword>